<evidence type="ECO:0000256" key="2">
    <source>
        <dbReference type="PROSITE-ProRule" id="PRU00059"/>
    </source>
</evidence>
<comment type="caution">
    <text evidence="2">Lacks conserved residue(s) required for the propagation of feature annotation.</text>
</comment>
<dbReference type="EMBL" id="BTSX01000005">
    <property type="protein sequence ID" value="GMS99438.1"/>
    <property type="molecule type" value="Genomic_DNA"/>
</dbReference>
<dbReference type="CDD" id="cd00037">
    <property type="entry name" value="CLECT"/>
    <property type="match status" value="1"/>
</dbReference>
<feature type="non-terminal residue" evidence="6">
    <location>
        <position position="1"/>
    </location>
</feature>
<comment type="caution">
    <text evidence="6">The sequence shown here is derived from an EMBL/GenBank/DDBJ whole genome shotgun (WGS) entry which is preliminary data.</text>
</comment>
<dbReference type="PANTHER" id="PTHR22991">
    <property type="entry name" value="PROTEIN CBG13490"/>
    <property type="match status" value="1"/>
</dbReference>
<dbReference type="Gene3D" id="2.60.120.290">
    <property type="entry name" value="Spermadhesin, CUB domain"/>
    <property type="match status" value="1"/>
</dbReference>
<evidence type="ECO:0000256" key="1">
    <source>
        <dbReference type="ARBA" id="ARBA00023157"/>
    </source>
</evidence>
<name>A0AAV5TZF4_9BILA</name>
<keyword evidence="7" id="KW-1185">Reference proteome</keyword>
<dbReference type="InterPro" id="IPR016187">
    <property type="entry name" value="CTDL_fold"/>
</dbReference>
<dbReference type="Gene3D" id="3.10.100.10">
    <property type="entry name" value="Mannose-Binding Protein A, subunit A"/>
    <property type="match status" value="2"/>
</dbReference>
<dbReference type="Proteomes" id="UP001432027">
    <property type="component" value="Unassembled WGS sequence"/>
</dbReference>
<dbReference type="AlphaFoldDB" id="A0AAV5TZF4"/>
<proteinExistence type="predicted"/>
<evidence type="ECO:0008006" key="8">
    <source>
        <dbReference type="Google" id="ProtNLM"/>
    </source>
</evidence>
<gene>
    <name evidence="6" type="ORF">PENTCL1PPCAC_21613</name>
</gene>
<keyword evidence="3" id="KW-0732">Signal</keyword>
<dbReference type="PROSITE" id="PS01180">
    <property type="entry name" value="CUB"/>
    <property type="match status" value="1"/>
</dbReference>
<evidence type="ECO:0000313" key="6">
    <source>
        <dbReference type="EMBL" id="GMS99438.1"/>
    </source>
</evidence>
<dbReference type="SMART" id="SM00034">
    <property type="entry name" value="CLECT"/>
    <property type="match status" value="1"/>
</dbReference>
<evidence type="ECO:0000256" key="3">
    <source>
        <dbReference type="SAM" id="SignalP"/>
    </source>
</evidence>
<evidence type="ECO:0000259" key="5">
    <source>
        <dbReference type="PROSITE" id="PS50041"/>
    </source>
</evidence>
<dbReference type="Pfam" id="PF00059">
    <property type="entry name" value="Lectin_C"/>
    <property type="match status" value="1"/>
</dbReference>
<protein>
    <recommendedName>
        <fullName evidence="8">CUB domain-containing protein</fullName>
    </recommendedName>
</protein>
<feature type="signal peptide" evidence="3">
    <location>
        <begin position="1"/>
        <end position="21"/>
    </location>
</feature>
<dbReference type="InterPro" id="IPR001304">
    <property type="entry name" value="C-type_lectin-like"/>
</dbReference>
<dbReference type="SUPFAM" id="SSF49854">
    <property type="entry name" value="Spermadhesin, CUB domain"/>
    <property type="match status" value="1"/>
</dbReference>
<reference evidence="6" key="1">
    <citation type="submission" date="2023-10" db="EMBL/GenBank/DDBJ databases">
        <title>Genome assembly of Pristionchus species.</title>
        <authorList>
            <person name="Yoshida K."/>
            <person name="Sommer R.J."/>
        </authorList>
    </citation>
    <scope>NUCLEOTIDE SEQUENCE</scope>
    <source>
        <strain evidence="6">RS0144</strain>
    </source>
</reference>
<keyword evidence="1" id="KW-1015">Disulfide bond</keyword>
<dbReference type="InterPro" id="IPR016186">
    <property type="entry name" value="C-type_lectin-like/link_sf"/>
</dbReference>
<dbReference type="InterPro" id="IPR035914">
    <property type="entry name" value="Sperma_CUB_dom_sf"/>
</dbReference>
<organism evidence="6 7">
    <name type="scientific">Pristionchus entomophagus</name>
    <dbReference type="NCBI Taxonomy" id="358040"/>
    <lineage>
        <taxon>Eukaryota</taxon>
        <taxon>Metazoa</taxon>
        <taxon>Ecdysozoa</taxon>
        <taxon>Nematoda</taxon>
        <taxon>Chromadorea</taxon>
        <taxon>Rhabditida</taxon>
        <taxon>Rhabditina</taxon>
        <taxon>Diplogasteromorpha</taxon>
        <taxon>Diplogasteroidea</taxon>
        <taxon>Neodiplogasteridae</taxon>
        <taxon>Pristionchus</taxon>
    </lineage>
</organism>
<feature type="domain" description="CUB" evidence="4">
    <location>
        <begin position="306"/>
        <end position="409"/>
    </location>
</feature>
<dbReference type="InterPro" id="IPR000859">
    <property type="entry name" value="CUB_dom"/>
</dbReference>
<dbReference type="SUPFAM" id="SSF56436">
    <property type="entry name" value="C-type lectin-like"/>
    <property type="match status" value="2"/>
</dbReference>
<feature type="chain" id="PRO_5043372050" description="CUB domain-containing protein" evidence="3">
    <location>
        <begin position="22"/>
        <end position="409"/>
    </location>
</feature>
<evidence type="ECO:0000259" key="4">
    <source>
        <dbReference type="PROSITE" id="PS01180"/>
    </source>
</evidence>
<accession>A0AAV5TZF4</accession>
<dbReference type="InterPro" id="IPR050976">
    <property type="entry name" value="Snaclec"/>
</dbReference>
<dbReference type="PROSITE" id="PS50041">
    <property type="entry name" value="C_TYPE_LECTIN_2"/>
    <property type="match status" value="1"/>
</dbReference>
<feature type="domain" description="C-type lectin" evidence="5">
    <location>
        <begin position="179"/>
        <end position="296"/>
    </location>
</feature>
<dbReference type="PANTHER" id="PTHR22991:SF40">
    <property type="entry name" value="PROTEIN CBG13490"/>
    <property type="match status" value="1"/>
</dbReference>
<evidence type="ECO:0000313" key="7">
    <source>
        <dbReference type="Proteomes" id="UP001432027"/>
    </source>
</evidence>
<dbReference type="SMART" id="SM00042">
    <property type="entry name" value="CUB"/>
    <property type="match status" value="1"/>
</dbReference>
<sequence length="409" mass="45028">GTSAKMTRLLLFFSILQLAYSSCPDGFELVRDGECRGKYTSMLVRDDEDPTATAVAKCAEINGKPVIIHDDEHQRYWGDQAHETQNNGNFVLLALECNTTSKKWVWADGSPVDYLPPVYYDPALLFACKPTCTWVLFWGDTWGYGCSDMEFTYDVFCTVQLDQPAPSGDVCESFEDDSDDGVCYQISLTSENWQEAQKVCRSFGADLASIHSSQENSFVRRLAVSRGAVNGVYLGATAGDSGNTFAWTDGSAWDYDNFQPGYPNTGLGDCVAINTQNSAGEWTNVNCTVKQAVACERKQHYTPPACSSGPWNEGDIIYSPGFPFNASTPCDFTLTVEKGKKVEVEILLLEANSCCDHLVISENDVEIANLTGEVNDKKFTTSSTNSVRVSWQPKGGENVRGMMMTFRGV</sequence>